<dbReference type="AlphaFoldDB" id="A0A0A8X8L0"/>
<feature type="domain" description="Putative Flp pilus-assembly TadG-like N-terminal" evidence="2">
    <location>
        <begin position="11"/>
        <end position="57"/>
    </location>
</feature>
<accession>A0A0A8X8L0</accession>
<evidence type="ECO:0000313" key="4">
    <source>
        <dbReference type="Proteomes" id="UP000031014"/>
    </source>
</evidence>
<organism evidence="3 4">
    <name type="scientific">Mesobacillus selenatarsenatis (strain DSM 18680 / JCM 14380 / FERM P-15431 / SF-1)</name>
    <dbReference type="NCBI Taxonomy" id="1321606"/>
    <lineage>
        <taxon>Bacteria</taxon>
        <taxon>Bacillati</taxon>
        <taxon>Bacillota</taxon>
        <taxon>Bacilli</taxon>
        <taxon>Bacillales</taxon>
        <taxon>Bacillaceae</taxon>
        <taxon>Mesobacillus</taxon>
    </lineage>
</organism>
<gene>
    <name evidence="3" type="ORF">SAMD00020551_3786</name>
</gene>
<name>A0A0A8X8L0_MESS1</name>
<evidence type="ECO:0000313" key="3">
    <source>
        <dbReference type="EMBL" id="GAM15629.1"/>
    </source>
</evidence>
<keyword evidence="1" id="KW-1133">Transmembrane helix</keyword>
<comment type="caution">
    <text evidence="3">The sequence shown here is derived from an EMBL/GenBank/DDBJ whole genome shotgun (WGS) entry which is preliminary data.</text>
</comment>
<dbReference type="EMBL" id="BASE01000089">
    <property type="protein sequence ID" value="GAM15629.1"/>
    <property type="molecule type" value="Genomic_DNA"/>
</dbReference>
<dbReference type="Pfam" id="PF13400">
    <property type="entry name" value="Tad"/>
    <property type="match status" value="1"/>
</dbReference>
<evidence type="ECO:0000256" key="1">
    <source>
        <dbReference type="SAM" id="Phobius"/>
    </source>
</evidence>
<dbReference type="Proteomes" id="UP000031014">
    <property type="component" value="Unassembled WGS sequence"/>
</dbReference>
<dbReference type="OrthoDB" id="5447051at2"/>
<keyword evidence="4" id="KW-1185">Reference proteome</keyword>
<keyword evidence="1" id="KW-0472">Membrane</keyword>
<feature type="transmembrane region" description="Helical" evidence="1">
    <location>
        <begin position="12"/>
        <end position="32"/>
    </location>
</feature>
<proteinExistence type="predicted"/>
<reference evidence="3 4" key="1">
    <citation type="submission" date="2013-06" db="EMBL/GenBank/DDBJ databases">
        <title>Whole genome shotgun sequence of Bacillus selenatarsenatis SF-1.</title>
        <authorList>
            <person name="Kuroda M."/>
            <person name="Sei K."/>
            <person name="Yamashita M."/>
            <person name="Ike M."/>
        </authorList>
    </citation>
    <scope>NUCLEOTIDE SEQUENCE [LARGE SCALE GENOMIC DNA]</scope>
    <source>
        <strain evidence="3 4">SF-1</strain>
    </source>
</reference>
<protein>
    <recommendedName>
        <fullName evidence="2">Putative Flp pilus-assembly TadG-like N-terminal domain-containing protein</fullName>
    </recommendedName>
</protein>
<keyword evidence="1" id="KW-0812">Transmembrane</keyword>
<evidence type="ECO:0000259" key="2">
    <source>
        <dbReference type="Pfam" id="PF13400"/>
    </source>
</evidence>
<sequence>MARRWIAEESGNTILLAALSMFVILSIAGLAIDGGMVYMTKAELQKTANAAVLSGAQELTNNEAKVDEVVRSIVAAHKDGSSVDNISIVMEKKVGIDLSKKVDLAFSKLLGFETVDVKAHSAAELRTMGRAEGAAPLGIDDSIPLEFNKEYQLKVDTGGVEYGNFGVLALGDTGARPYEENLRHGYQNELSVGDIVITQTGNIAGKTREVVKEKVNSCPELPRDINTRNCSRILLVPVYKPYSTDVNQVKEVKITGFAYFYITDPMDSHDTSIKGIFIKRAGTGFESEAAAFKGAYSIRITE</sequence>
<dbReference type="RefSeq" id="WP_041967273.1">
    <property type="nucleotide sequence ID" value="NZ_BASE01000089.1"/>
</dbReference>
<dbReference type="InterPro" id="IPR028087">
    <property type="entry name" value="Tad_N"/>
</dbReference>
<dbReference type="STRING" id="1321606.SAMD00020551_3786"/>